<gene>
    <name evidence="2" type="ORF">CCE01nite_41900</name>
</gene>
<dbReference type="Proteomes" id="UP000317046">
    <property type="component" value="Unassembled WGS sequence"/>
</dbReference>
<organism evidence="2 3">
    <name type="scientific">Cellulomonas cellasea</name>
    <dbReference type="NCBI Taxonomy" id="43670"/>
    <lineage>
        <taxon>Bacteria</taxon>
        <taxon>Bacillati</taxon>
        <taxon>Actinomycetota</taxon>
        <taxon>Actinomycetes</taxon>
        <taxon>Micrococcales</taxon>
        <taxon>Cellulomonadaceae</taxon>
        <taxon>Cellulomonas</taxon>
    </lineage>
</organism>
<keyword evidence="3" id="KW-1185">Reference proteome</keyword>
<keyword evidence="1" id="KW-1133">Transmembrane helix</keyword>
<evidence type="ECO:0000313" key="2">
    <source>
        <dbReference type="EMBL" id="GEA90241.1"/>
    </source>
</evidence>
<feature type="transmembrane region" description="Helical" evidence="1">
    <location>
        <begin position="84"/>
        <end position="104"/>
    </location>
</feature>
<dbReference type="EMBL" id="BJLR01000046">
    <property type="protein sequence ID" value="GEA90241.1"/>
    <property type="molecule type" value="Genomic_DNA"/>
</dbReference>
<keyword evidence="1" id="KW-0472">Membrane</keyword>
<dbReference type="Gene3D" id="3.30.10.20">
    <property type="match status" value="1"/>
</dbReference>
<accession>A0A4Y3L0E4</accession>
<evidence type="ECO:0000256" key="1">
    <source>
        <dbReference type="SAM" id="Phobius"/>
    </source>
</evidence>
<evidence type="ECO:0008006" key="4">
    <source>
        <dbReference type="Google" id="ProtNLM"/>
    </source>
</evidence>
<feature type="transmembrane region" description="Helical" evidence="1">
    <location>
        <begin position="20"/>
        <end position="38"/>
    </location>
</feature>
<keyword evidence="1" id="KW-0812">Transmembrane</keyword>
<sequence>MRVRFASAAAAITDDSRSDLVLGGIALVVVLGLISVLVHRFIMQHRADAGAEASMTRPVLAVLLVGTLLILAAASLSFNDAGARNLLIGGVVSLSSAAAAFYFASSSATEARKDLLAATGGAAALVPDLIGKTLDEARGVMSATSLLLVAPEPPPAAANAPIVRQLPPAGAAARGGDAIRIFF</sequence>
<name>A0A4Y3L0E4_9CELL</name>
<evidence type="ECO:0000313" key="3">
    <source>
        <dbReference type="Proteomes" id="UP000317046"/>
    </source>
</evidence>
<comment type="caution">
    <text evidence="2">The sequence shown here is derived from an EMBL/GenBank/DDBJ whole genome shotgun (WGS) entry which is preliminary data.</text>
</comment>
<feature type="transmembrane region" description="Helical" evidence="1">
    <location>
        <begin position="59"/>
        <end position="78"/>
    </location>
</feature>
<protein>
    <recommendedName>
        <fullName evidence="4">PASTA domain-containing protein</fullName>
    </recommendedName>
</protein>
<reference evidence="2" key="1">
    <citation type="submission" date="2019-06" db="EMBL/GenBank/DDBJ databases">
        <title>Whole genome shotgun sequence of Cellulomonas cellasea NBRC 3753.</title>
        <authorList>
            <person name="Hosoyama A."/>
            <person name="Uohara A."/>
            <person name="Ohji S."/>
            <person name="Ichikawa N."/>
        </authorList>
    </citation>
    <scope>NUCLEOTIDE SEQUENCE [LARGE SCALE GENOMIC DNA]</scope>
    <source>
        <strain evidence="2">NBRC 3753</strain>
    </source>
</reference>
<proteinExistence type="predicted"/>
<dbReference type="AlphaFoldDB" id="A0A4Y3L0E4"/>